<dbReference type="EMBL" id="WUAV01000004">
    <property type="protein sequence ID" value="KAF1756607.1"/>
    <property type="molecule type" value="Genomic_DNA"/>
</dbReference>
<reference evidence="2 4" key="2">
    <citation type="submission" date="2019-12" db="EMBL/GenBank/DDBJ databases">
        <title>Chromosome-level assembly of the Caenorhabditis remanei genome.</title>
        <authorList>
            <person name="Teterina A.A."/>
            <person name="Willis J.H."/>
            <person name="Phillips P.C."/>
        </authorList>
    </citation>
    <scope>NUCLEOTIDE SEQUENCE [LARGE SCALE GENOMIC DNA]</scope>
    <source>
        <strain evidence="2 4">PX506</strain>
        <tissue evidence="2">Whole organism</tissue>
    </source>
</reference>
<protein>
    <submittedName>
        <fullName evidence="1">Uncharacterized protein</fullName>
    </submittedName>
</protein>
<evidence type="ECO:0000313" key="1">
    <source>
        <dbReference type="EMBL" id="EFO94262.1"/>
    </source>
</evidence>
<sequence length="145" mass="16749">MLPGTNKSIVLPDDFVPPPPGFVDFNLASYLLLKFGKLNQCSPDKIRDMNQNLLNLEVCRIWNGCNGCPIDSHCELSLDATPRNYSFVNFVTKTGIRSRPHYVPVVRYFEEKYKVVLQFLHSPLLRDPTGRMFPVEAVWFRLRVF</sequence>
<dbReference type="CTD" id="9822662"/>
<evidence type="ECO:0000313" key="3">
    <source>
        <dbReference type="Proteomes" id="UP000008281"/>
    </source>
</evidence>
<dbReference type="KEGG" id="crq:GCK72_013060"/>
<dbReference type="EMBL" id="DS268616">
    <property type="protein sequence ID" value="EFO94262.1"/>
    <property type="molecule type" value="Genomic_DNA"/>
</dbReference>
<dbReference type="RefSeq" id="XP_003093361.1">
    <property type="nucleotide sequence ID" value="XM_003093313.1"/>
</dbReference>
<dbReference type="SUPFAM" id="SSF101690">
    <property type="entry name" value="PAZ domain"/>
    <property type="match status" value="1"/>
</dbReference>
<name>E3NE27_CAERE</name>
<dbReference type="OMA" id="ILEMWNG"/>
<reference evidence="1" key="1">
    <citation type="submission" date="2007-07" db="EMBL/GenBank/DDBJ databases">
        <title>PCAP assembly of the Caenorhabditis remanei genome.</title>
        <authorList>
            <consortium name="The Caenorhabditis remanei Sequencing Consortium"/>
            <person name="Wilson R.K."/>
        </authorList>
    </citation>
    <scope>NUCLEOTIDE SEQUENCE [LARGE SCALE GENOMIC DNA]</scope>
    <source>
        <strain evidence="1">PB4641</strain>
    </source>
</reference>
<dbReference type="InterPro" id="IPR036085">
    <property type="entry name" value="PAZ_dom_sf"/>
</dbReference>
<accession>E3NE27</accession>
<dbReference type="Proteomes" id="UP000008281">
    <property type="component" value="Unassembled WGS sequence"/>
</dbReference>
<dbReference type="GeneID" id="9822662"/>
<dbReference type="HOGENOM" id="CLU_1788645_0_0_1"/>
<dbReference type="AlphaFoldDB" id="E3NE27"/>
<evidence type="ECO:0000313" key="4">
    <source>
        <dbReference type="Proteomes" id="UP000483820"/>
    </source>
</evidence>
<proteinExistence type="predicted"/>
<organism evidence="3">
    <name type="scientific">Caenorhabditis remanei</name>
    <name type="common">Caenorhabditis vulgaris</name>
    <dbReference type="NCBI Taxonomy" id="31234"/>
    <lineage>
        <taxon>Eukaryota</taxon>
        <taxon>Metazoa</taxon>
        <taxon>Ecdysozoa</taxon>
        <taxon>Nematoda</taxon>
        <taxon>Chromadorea</taxon>
        <taxon>Rhabditida</taxon>
        <taxon>Rhabditina</taxon>
        <taxon>Rhabditomorpha</taxon>
        <taxon>Rhabditoidea</taxon>
        <taxon>Rhabditidae</taxon>
        <taxon>Peloderinae</taxon>
        <taxon>Caenorhabditis</taxon>
    </lineage>
</organism>
<dbReference type="Proteomes" id="UP000483820">
    <property type="component" value="Chromosome IV"/>
</dbReference>
<dbReference type="OrthoDB" id="10329101at2759"/>
<evidence type="ECO:0000313" key="2">
    <source>
        <dbReference type="EMBL" id="KAF1756607.1"/>
    </source>
</evidence>
<dbReference type="InParanoid" id="E3NE27"/>
<gene>
    <name evidence="1" type="ORF">CRE_30171</name>
    <name evidence="2" type="ORF">GCK72_013060</name>
</gene>
<keyword evidence="3" id="KW-1185">Reference proteome</keyword>